<keyword evidence="4 9" id="KW-0547">Nucleotide-binding</keyword>
<dbReference type="GO" id="GO:0004553">
    <property type="term" value="F:hydrolase activity, hydrolyzing O-glycosyl compounds"/>
    <property type="evidence" value="ECO:0007669"/>
    <property type="project" value="InterPro"/>
</dbReference>
<dbReference type="GO" id="GO:0005975">
    <property type="term" value="P:carbohydrate metabolic process"/>
    <property type="evidence" value="ECO:0007669"/>
    <property type="project" value="InterPro"/>
</dbReference>
<dbReference type="Gene3D" id="3.30.200.20">
    <property type="entry name" value="Phosphorylase Kinase, domain 1"/>
    <property type="match status" value="1"/>
</dbReference>
<keyword evidence="6 9" id="KW-0067">ATP-binding</keyword>
<name>A0A1I2L468_9ACTN</name>
<dbReference type="Proteomes" id="UP000199645">
    <property type="component" value="Unassembled WGS sequence"/>
</dbReference>
<evidence type="ECO:0000313" key="13">
    <source>
        <dbReference type="Proteomes" id="UP000199645"/>
    </source>
</evidence>
<dbReference type="CDD" id="cd14014">
    <property type="entry name" value="STKc_PknB_like"/>
    <property type="match status" value="1"/>
</dbReference>
<feature type="binding site" evidence="9">
    <location>
        <position position="43"/>
    </location>
    <ligand>
        <name>ATP</name>
        <dbReference type="ChEBI" id="CHEBI:30616"/>
    </ligand>
</feature>
<comment type="catalytic activity">
    <reaction evidence="7">
        <text>L-threonyl-[protein] + ATP = O-phospho-L-threonyl-[protein] + ADP + H(+)</text>
        <dbReference type="Rhea" id="RHEA:46608"/>
        <dbReference type="Rhea" id="RHEA-COMP:11060"/>
        <dbReference type="Rhea" id="RHEA-COMP:11605"/>
        <dbReference type="ChEBI" id="CHEBI:15378"/>
        <dbReference type="ChEBI" id="CHEBI:30013"/>
        <dbReference type="ChEBI" id="CHEBI:30616"/>
        <dbReference type="ChEBI" id="CHEBI:61977"/>
        <dbReference type="ChEBI" id="CHEBI:456216"/>
        <dbReference type="EC" id="2.7.11.1"/>
    </reaction>
</comment>
<dbReference type="SMART" id="SM00220">
    <property type="entry name" value="S_TKc"/>
    <property type="match status" value="1"/>
</dbReference>
<evidence type="ECO:0000256" key="2">
    <source>
        <dbReference type="ARBA" id="ARBA00022527"/>
    </source>
</evidence>
<feature type="domain" description="Protein kinase" evidence="11">
    <location>
        <begin position="14"/>
        <end position="275"/>
    </location>
</feature>
<dbReference type="STRING" id="35752.SAMN05421541_12014"/>
<dbReference type="PANTHER" id="PTHR43289:SF6">
    <property type="entry name" value="SERINE_THREONINE-PROTEIN KINASE NEKL-3"/>
    <property type="match status" value="1"/>
</dbReference>
<dbReference type="InterPro" id="IPR017441">
    <property type="entry name" value="Protein_kinase_ATP_BS"/>
</dbReference>
<dbReference type="InterPro" id="IPR008271">
    <property type="entry name" value="Ser/Thr_kinase_AS"/>
</dbReference>
<comment type="catalytic activity">
    <reaction evidence="8">
        <text>L-seryl-[protein] + ATP = O-phospho-L-seryl-[protein] + ADP + H(+)</text>
        <dbReference type="Rhea" id="RHEA:17989"/>
        <dbReference type="Rhea" id="RHEA-COMP:9863"/>
        <dbReference type="Rhea" id="RHEA-COMP:11604"/>
        <dbReference type="ChEBI" id="CHEBI:15378"/>
        <dbReference type="ChEBI" id="CHEBI:29999"/>
        <dbReference type="ChEBI" id="CHEBI:30616"/>
        <dbReference type="ChEBI" id="CHEBI:83421"/>
        <dbReference type="ChEBI" id="CHEBI:456216"/>
        <dbReference type="EC" id="2.7.11.1"/>
    </reaction>
</comment>
<dbReference type="GO" id="GO:0004674">
    <property type="term" value="F:protein serine/threonine kinase activity"/>
    <property type="evidence" value="ECO:0007669"/>
    <property type="project" value="UniProtKB-KW"/>
</dbReference>
<evidence type="ECO:0000256" key="8">
    <source>
        <dbReference type="ARBA" id="ARBA00048679"/>
    </source>
</evidence>
<evidence type="ECO:0000256" key="5">
    <source>
        <dbReference type="ARBA" id="ARBA00022777"/>
    </source>
</evidence>
<organism evidence="12 13">
    <name type="scientific">Actinoplanes philippinensis</name>
    <dbReference type="NCBI Taxonomy" id="35752"/>
    <lineage>
        <taxon>Bacteria</taxon>
        <taxon>Bacillati</taxon>
        <taxon>Actinomycetota</taxon>
        <taxon>Actinomycetes</taxon>
        <taxon>Micromonosporales</taxon>
        <taxon>Micromonosporaceae</taxon>
        <taxon>Actinoplanes</taxon>
    </lineage>
</organism>
<dbReference type="InterPro" id="IPR008965">
    <property type="entry name" value="CBM2/CBM3_carb-bd_dom_sf"/>
</dbReference>
<dbReference type="InterPro" id="IPR012291">
    <property type="entry name" value="CBM2_carb-bd_dom_sf"/>
</dbReference>
<dbReference type="SUPFAM" id="SSF56112">
    <property type="entry name" value="Protein kinase-like (PK-like)"/>
    <property type="match status" value="1"/>
</dbReference>
<evidence type="ECO:0000256" key="10">
    <source>
        <dbReference type="SAM" id="MobiDB-lite"/>
    </source>
</evidence>
<dbReference type="InterPro" id="IPR001919">
    <property type="entry name" value="CBD2"/>
</dbReference>
<evidence type="ECO:0000256" key="1">
    <source>
        <dbReference type="ARBA" id="ARBA00012513"/>
    </source>
</evidence>
<feature type="region of interest" description="Disordered" evidence="10">
    <location>
        <begin position="459"/>
        <end position="493"/>
    </location>
</feature>
<evidence type="ECO:0000313" key="12">
    <source>
        <dbReference type="EMBL" id="SFF74132.1"/>
    </source>
</evidence>
<dbReference type="SUPFAM" id="SSF49384">
    <property type="entry name" value="Carbohydrate-binding domain"/>
    <property type="match status" value="1"/>
</dbReference>
<protein>
    <recommendedName>
        <fullName evidence="1">non-specific serine/threonine protein kinase</fullName>
        <ecNumber evidence="1">2.7.11.1</ecNumber>
    </recommendedName>
</protein>
<evidence type="ECO:0000256" key="7">
    <source>
        <dbReference type="ARBA" id="ARBA00047899"/>
    </source>
</evidence>
<evidence type="ECO:0000259" key="11">
    <source>
        <dbReference type="PROSITE" id="PS50011"/>
    </source>
</evidence>
<dbReference type="FunFam" id="3.30.200.20:FF:000035">
    <property type="entry name" value="Serine/threonine protein kinase Stk1"/>
    <property type="match status" value="1"/>
</dbReference>
<dbReference type="AlphaFoldDB" id="A0A1I2L468"/>
<dbReference type="Pfam" id="PF00553">
    <property type="entry name" value="CBM_2"/>
    <property type="match status" value="1"/>
</dbReference>
<dbReference type="InterPro" id="IPR011009">
    <property type="entry name" value="Kinase-like_dom_sf"/>
</dbReference>
<dbReference type="EMBL" id="FONV01000020">
    <property type="protein sequence ID" value="SFF74132.1"/>
    <property type="molecule type" value="Genomic_DNA"/>
</dbReference>
<gene>
    <name evidence="12" type="ORF">SAMN05421541_12014</name>
</gene>
<proteinExistence type="predicted"/>
<dbReference type="PANTHER" id="PTHR43289">
    <property type="entry name" value="MITOGEN-ACTIVATED PROTEIN KINASE KINASE KINASE 20-RELATED"/>
    <property type="match status" value="1"/>
</dbReference>
<dbReference type="Pfam" id="PF00069">
    <property type="entry name" value="Pkinase"/>
    <property type="match status" value="1"/>
</dbReference>
<reference evidence="12 13" key="1">
    <citation type="submission" date="2016-10" db="EMBL/GenBank/DDBJ databases">
        <authorList>
            <person name="de Groot N.N."/>
        </authorList>
    </citation>
    <scope>NUCLEOTIDE SEQUENCE [LARGE SCALE GENOMIC DNA]</scope>
    <source>
        <strain evidence="12 13">DSM 43019</strain>
    </source>
</reference>
<dbReference type="GO" id="GO:0005524">
    <property type="term" value="F:ATP binding"/>
    <property type="evidence" value="ECO:0007669"/>
    <property type="project" value="UniProtKB-UniRule"/>
</dbReference>
<keyword evidence="2 12" id="KW-0723">Serine/threonine-protein kinase</keyword>
<dbReference type="PROSITE" id="PS00108">
    <property type="entry name" value="PROTEIN_KINASE_ST"/>
    <property type="match status" value="1"/>
</dbReference>
<dbReference type="GO" id="GO:0030247">
    <property type="term" value="F:polysaccharide binding"/>
    <property type="evidence" value="ECO:0007669"/>
    <property type="project" value="InterPro"/>
</dbReference>
<sequence length="493" mass="50445">MIPMNSGDLIDGRFRLQDRLGAGGMSVVWRAHDEVLGRDVAVKVLSPAVARDPARLADIRDEARAVARLRHPGIVEVYDYGEAGGLPYLVMEVAEGRTLAQLLTGGALPWPTAVVICAQVAAALAAAHDRSVVHRDVKPANVVVSGARVKLLDFGISAVSGADDRTAGHLLGTPAYLAPERLEHGVARPATDVYALGLLLYRALAGRLPWAASTATQMLRAHRYQEPSGLPPVAGLPAEVAELCRRCLAKDPAYRPAAAEAAETLAAAVAMDPAILALPGAPPERTPEHPAAPAATVAISATPHRRVLILSGITVLAAGAIAAVALPTDSAGPVARAALPAASAPASPSAASGPGKRECAVGFVVATADGRFTTKVSVANTGDVPIPAAALTFTLPADQRLADGAPGVWRQKGRTVTARLADLAPGHDHTATVHGTFRGATAPPRDFHLDGTACRVTLAVAQSAPQPDPPAPAAAPPAPAPAGPPAKKPKKPK</sequence>
<dbReference type="EC" id="2.7.11.1" evidence="1"/>
<accession>A0A1I2L468</accession>
<dbReference type="PROSITE" id="PS00107">
    <property type="entry name" value="PROTEIN_KINASE_ATP"/>
    <property type="match status" value="1"/>
</dbReference>
<evidence type="ECO:0000256" key="3">
    <source>
        <dbReference type="ARBA" id="ARBA00022679"/>
    </source>
</evidence>
<keyword evidence="5 12" id="KW-0418">Kinase</keyword>
<evidence type="ECO:0000256" key="6">
    <source>
        <dbReference type="ARBA" id="ARBA00022840"/>
    </source>
</evidence>
<evidence type="ECO:0000256" key="4">
    <source>
        <dbReference type="ARBA" id="ARBA00022741"/>
    </source>
</evidence>
<dbReference type="PROSITE" id="PS50011">
    <property type="entry name" value="PROTEIN_KINASE_DOM"/>
    <property type="match status" value="1"/>
</dbReference>
<keyword evidence="13" id="KW-1185">Reference proteome</keyword>
<dbReference type="InterPro" id="IPR000719">
    <property type="entry name" value="Prot_kinase_dom"/>
</dbReference>
<feature type="compositionally biased region" description="Pro residues" evidence="10">
    <location>
        <begin position="466"/>
        <end position="486"/>
    </location>
</feature>
<dbReference type="SMART" id="SM00637">
    <property type="entry name" value="CBD_II"/>
    <property type="match status" value="1"/>
</dbReference>
<dbReference type="Gene3D" id="1.10.510.10">
    <property type="entry name" value="Transferase(Phosphotransferase) domain 1"/>
    <property type="match status" value="1"/>
</dbReference>
<keyword evidence="3" id="KW-0808">Transferase</keyword>
<evidence type="ECO:0000256" key="9">
    <source>
        <dbReference type="PROSITE-ProRule" id="PRU10141"/>
    </source>
</evidence>
<dbReference type="Gene3D" id="2.60.40.290">
    <property type="match status" value="1"/>
</dbReference>